<dbReference type="AlphaFoldDB" id="A0AAQ3SP62"/>
<evidence type="ECO:0000256" key="1">
    <source>
        <dbReference type="SAM" id="MobiDB-lite"/>
    </source>
</evidence>
<gene>
    <name evidence="2" type="ORF">U9M48_008192</name>
</gene>
<keyword evidence="3" id="KW-1185">Reference proteome</keyword>
<dbReference type="EMBL" id="CP144746">
    <property type="protein sequence ID" value="WVZ57857.1"/>
    <property type="molecule type" value="Genomic_DNA"/>
</dbReference>
<evidence type="ECO:0000313" key="2">
    <source>
        <dbReference type="EMBL" id="WVZ57857.1"/>
    </source>
</evidence>
<feature type="region of interest" description="Disordered" evidence="1">
    <location>
        <begin position="42"/>
        <end position="102"/>
    </location>
</feature>
<feature type="compositionally biased region" description="Polar residues" evidence="1">
    <location>
        <begin position="1"/>
        <end position="10"/>
    </location>
</feature>
<accession>A0AAQ3SP62</accession>
<feature type="region of interest" description="Disordered" evidence="1">
    <location>
        <begin position="1"/>
        <end position="27"/>
    </location>
</feature>
<evidence type="ECO:0000313" key="3">
    <source>
        <dbReference type="Proteomes" id="UP001341281"/>
    </source>
</evidence>
<reference evidence="2 3" key="1">
    <citation type="submission" date="2024-02" db="EMBL/GenBank/DDBJ databases">
        <title>High-quality chromosome-scale genome assembly of Pensacola bahiagrass (Paspalum notatum Flugge var. saurae).</title>
        <authorList>
            <person name="Vega J.M."/>
            <person name="Podio M."/>
            <person name="Orjuela J."/>
            <person name="Siena L.A."/>
            <person name="Pessino S.C."/>
            <person name="Combes M.C."/>
            <person name="Mariac C."/>
            <person name="Albertini E."/>
            <person name="Pupilli F."/>
            <person name="Ortiz J.P.A."/>
            <person name="Leblanc O."/>
        </authorList>
    </citation>
    <scope>NUCLEOTIDE SEQUENCE [LARGE SCALE GENOMIC DNA]</scope>
    <source>
        <strain evidence="2">R1</strain>
        <tissue evidence="2">Leaf</tissue>
    </source>
</reference>
<sequence length="102" mass="10920">MAHLQLSLSPASLPHAGDEAEGELLHASDPLAPSFLATKASPDRLALPVPPRSDPRIACSQRERKSAESWTSVDAFDASTARKPRIAANRARDLTPNPSRSL</sequence>
<proteinExistence type="predicted"/>
<name>A0AAQ3SP62_PASNO</name>
<organism evidence="2 3">
    <name type="scientific">Paspalum notatum var. saurae</name>
    <dbReference type="NCBI Taxonomy" id="547442"/>
    <lineage>
        <taxon>Eukaryota</taxon>
        <taxon>Viridiplantae</taxon>
        <taxon>Streptophyta</taxon>
        <taxon>Embryophyta</taxon>
        <taxon>Tracheophyta</taxon>
        <taxon>Spermatophyta</taxon>
        <taxon>Magnoliopsida</taxon>
        <taxon>Liliopsida</taxon>
        <taxon>Poales</taxon>
        <taxon>Poaceae</taxon>
        <taxon>PACMAD clade</taxon>
        <taxon>Panicoideae</taxon>
        <taxon>Andropogonodae</taxon>
        <taxon>Paspaleae</taxon>
        <taxon>Paspalinae</taxon>
        <taxon>Paspalum</taxon>
    </lineage>
</organism>
<dbReference type="Proteomes" id="UP001341281">
    <property type="component" value="Chromosome 02"/>
</dbReference>
<protein>
    <submittedName>
        <fullName evidence="2">Uncharacterized protein</fullName>
    </submittedName>
</protein>